<dbReference type="PANTHER" id="PTHR44943">
    <property type="entry name" value="CELLULOSE SYNTHASE OPERON PROTEIN C"/>
    <property type="match status" value="1"/>
</dbReference>
<dbReference type="SUPFAM" id="SSF46785">
    <property type="entry name" value="Winged helix' DNA-binding domain"/>
    <property type="match status" value="1"/>
</dbReference>
<dbReference type="PANTHER" id="PTHR44943:SF8">
    <property type="entry name" value="TPR REPEAT-CONTAINING PROTEIN MJ0263"/>
    <property type="match status" value="1"/>
</dbReference>
<dbReference type="EMBL" id="QJPH01000352">
    <property type="protein sequence ID" value="PZN76763.1"/>
    <property type="molecule type" value="Genomic_DNA"/>
</dbReference>
<dbReference type="Pfam" id="PF13431">
    <property type="entry name" value="TPR_17"/>
    <property type="match status" value="1"/>
</dbReference>
<evidence type="ECO:0000256" key="2">
    <source>
        <dbReference type="ARBA" id="ARBA00022803"/>
    </source>
</evidence>
<dbReference type="SUPFAM" id="SSF48452">
    <property type="entry name" value="TPR-like"/>
    <property type="match status" value="1"/>
</dbReference>
<dbReference type="Gene3D" id="3.40.50.300">
    <property type="entry name" value="P-loop containing nucleotide triphosphate hydrolases"/>
    <property type="match status" value="1"/>
</dbReference>
<dbReference type="Pfam" id="PF13191">
    <property type="entry name" value="AAA_16"/>
    <property type="match status" value="1"/>
</dbReference>
<comment type="caution">
    <text evidence="5">The sequence shown here is derived from an EMBL/GenBank/DDBJ whole genome shotgun (WGS) entry which is preliminary data.</text>
</comment>
<dbReference type="InterPro" id="IPR041664">
    <property type="entry name" value="AAA_16"/>
</dbReference>
<evidence type="ECO:0000313" key="5">
    <source>
        <dbReference type="EMBL" id="PZN76763.1"/>
    </source>
</evidence>
<dbReference type="Gene3D" id="1.10.10.10">
    <property type="entry name" value="Winged helix-like DNA-binding domain superfamily/Winged helix DNA-binding domain"/>
    <property type="match status" value="1"/>
</dbReference>
<dbReference type="InterPro" id="IPR036390">
    <property type="entry name" value="WH_DNA-bd_sf"/>
</dbReference>
<dbReference type="Gene3D" id="1.25.40.10">
    <property type="entry name" value="Tetratricopeptide repeat domain"/>
    <property type="match status" value="1"/>
</dbReference>
<proteinExistence type="predicted"/>
<dbReference type="InterPro" id="IPR019734">
    <property type="entry name" value="TPR_rpt"/>
</dbReference>
<dbReference type="Proteomes" id="UP000249396">
    <property type="component" value="Unassembled WGS sequence"/>
</dbReference>
<feature type="repeat" description="TPR" evidence="3">
    <location>
        <begin position="632"/>
        <end position="665"/>
    </location>
</feature>
<feature type="domain" description="Orc1-like AAA ATPase" evidence="4">
    <location>
        <begin position="25"/>
        <end position="161"/>
    </location>
</feature>
<dbReference type="SMART" id="SM00028">
    <property type="entry name" value="TPR"/>
    <property type="match status" value="4"/>
</dbReference>
<keyword evidence="1" id="KW-0677">Repeat</keyword>
<dbReference type="CDD" id="cd00090">
    <property type="entry name" value="HTH_ARSR"/>
    <property type="match status" value="1"/>
</dbReference>
<gene>
    <name evidence="5" type="ORF">DM484_15855</name>
</gene>
<evidence type="ECO:0000259" key="4">
    <source>
        <dbReference type="Pfam" id="PF13191"/>
    </source>
</evidence>
<evidence type="ECO:0000256" key="3">
    <source>
        <dbReference type="PROSITE-ProRule" id="PRU00339"/>
    </source>
</evidence>
<dbReference type="Pfam" id="PF13432">
    <property type="entry name" value="TPR_16"/>
    <property type="match status" value="1"/>
</dbReference>
<name>A0A2W4QZR9_9GAMM</name>
<dbReference type="GO" id="GO:0006355">
    <property type="term" value="P:regulation of DNA-templated transcription"/>
    <property type="evidence" value="ECO:0007669"/>
    <property type="project" value="UniProtKB-ARBA"/>
</dbReference>
<accession>A0A2W4QZR9</accession>
<dbReference type="InterPro" id="IPR011990">
    <property type="entry name" value="TPR-like_helical_dom_sf"/>
</dbReference>
<dbReference type="InterPro" id="IPR036388">
    <property type="entry name" value="WH-like_DNA-bd_sf"/>
</dbReference>
<evidence type="ECO:0000313" key="6">
    <source>
        <dbReference type="Proteomes" id="UP000249396"/>
    </source>
</evidence>
<keyword evidence="2 3" id="KW-0802">TPR repeat</keyword>
<feature type="repeat" description="TPR" evidence="3">
    <location>
        <begin position="564"/>
        <end position="597"/>
    </location>
</feature>
<organism evidence="5 6">
    <name type="scientific">Candidatus Methylumidiphilus alinenensis</name>
    <dbReference type="NCBI Taxonomy" id="2202197"/>
    <lineage>
        <taxon>Bacteria</taxon>
        <taxon>Pseudomonadati</taxon>
        <taxon>Pseudomonadota</taxon>
        <taxon>Gammaproteobacteria</taxon>
        <taxon>Methylococcales</taxon>
        <taxon>Candidatus Methylumidiphilus</taxon>
    </lineage>
</organism>
<dbReference type="SUPFAM" id="SSF52540">
    <property type="entry name" value="P-loop containing nucleoside triphosphate hydrolases"/>
    <property type="match status" value="1"/>
</dbReference>
<sequence length="870" mass="99348">MTTQDPTLNLYNPATLDSEALLAEFIDRKGLLERILDIIRHNGPQQPQQHVVVIGPRGMGKTTLLCAIMHRVNGDETLKAAWLPLLFQEEQYGIGDLADFWLETIRHLESALGRPALAAEQLLDENPEDMAGRAQERFFQLLAETGQRALLLIDNLNDIFQAIDDGQALHTLRALWMTDPRCMVIGAAPSYFEEITEVDQAFHDFFRTFTLDRLSQDELEGFLRGYARMLGDESVIHVIEQAPERVAALRILTGGNPRLVKLGYRVLRDGLDGDLRQDLERLLDEATPFFKHRIDSLKAKETRRVFDAIARRWDPITVDDIRRELRKPSNYVSAQIKRLIDEGFVEETGGDKKKRYQVSERFYNVYYLMRHSREGRRRLRWLVGFMQTFYSRKDFKDWAKRLEGDLAGPLAEPARAEKLSHLHALSAAANDDGRGEVFEALVRDAIAHNDRRALDEDIADSNDPVESHGWRYLLAEIVWLLETDIRRTLGFRPRDGEWWQRLRDTLGIEGLRRARTRLDELGGWRQDTARHARATGVMLTMLFHNIIEAKSAFLKAIEFDPYNTAAWNNLGIVLSGHNHHAEAEAAYYKSLDIDPQNLFALNNLVNLLWDQNRFDEAEAVSRKLLELDAKAIDVWLYLGTSLIRKECNTEAETAFRKALALDSQNTRAWTGLSAALHNQNLSKSIEANFRKALELYPQNGWAHINLGGAYLEDTGRIEELKRMRIAHRISVETYLEDTGRMEEGVNELILGLALEPESSYGRWVLSRHWQTVLPAAVTYILAHTATDATLAENLRSALTEVLLEQASAGQQNAVRDALLDLDETGQPIFEPLILALQALDDRSLLYRIAREKRELVLDVMKRIEGKTEKG</sequence>
<reference evidence="5 6" key="1">
    <citation type="journal article" date="2018" name="Aquat. Microb. Ecol.">
        <title>Gammaproteobacterial methanotrophs dominate.</title>
        <authorList>
            <person name="Rissanen A.J."/>
            <person name="Saarenheimo J."/>
            <person name="Tiirola M."/>
            <person name="Peura S."/>
            <person name="Aalto S.L."/>
            <person name="Karvinen A."/>
            <person name="Nykanen H."/>
        </authorList>
    </citation>
    <scope>NUCLEOTIDE SEQUENCE [LARGE SCALE GENOMIC DNA]</scope>
    <source>
        <strain evidence="5">AMbin10</strain>
    </source>
</reference>
<dbReference type="InterPro" id="IPR011991">
    <property type="entry name" value="ArsR-like_HTH"/>
</dbReference>
<protein>
    <recommendedName>
        <fullName evidence="4">Orc1-like AAA ATPase domain-containing protein</fullName>
    </recommendedName>
</protein>
<dbReference type="InterPro" id="IPR051685">
    <property type="entry name" value="Ycf3/AcsC/BcsC/TPR_MFPF"/>
</dbReference>
<evidence type="ECO:0000256" key="1">
    <source>
        <dbReference type="ARBA" id="ARBA00022737"/>
    </source>
</evidence>
<dbReference type="AlphaFoldDB" id="A0A2W4QZR9"/>
<dbReference type="InterPro" id="IPR027417">
    <property type="entry name" value="P-loop_NTPase"/>
</dbReference>
<dbReference type="PROSITE" id="PS50005">
    <property type="entry name" value="TPR"/>
    <property type="match status" value="2"/>
</dbReference>